<accession>A0A7K3RZU4</accession>
<evidence type="ECO:0000313" key="4">
    <source>
        <dbReference type="Proteomes" id="UP000469670"/>
    </source>
</evidence>
<proteinExistence type="predicted"/>
<dbReference type="GO" id="GO:0016887">
    <property type="term" value="F:ATP hydrolysis activity"/>
    <property type="evidence" value="ECO:0007669"/>
    <property type="project" value="InterPro"/>
</dbReference>
<dbReference type="GO" id="GO:0005524">
    <property type="term" value="F:ATP binding"/>
    <property type="evidence" value="ECO:0007669"/>
    <property type="project" value="UniProtKB-KW"/>
</dbReference>
<keyword evidence="3" id="KW-0547">Nucleotide-binding</keyword>
<dbReference type="SUPFAM" id="SSF52540">
    <property type="entry name" value="P-loop containing nucleoside triphosphate hydrolases"/>
    <property type="match status" value="1"/>
</dbReference>
<dbReference type="Proteomes" id="UP000469670">
    <property type="component" value="Unassembled WGS sequence"/>
</dbReference>
<sequence length="116" mass="11805">MTATLVAKDLAAGHGDRTLFAGLDLVVAPGDVIGLVGVNGAGKSSLLRLLAGLDRPEEGELRLSPPTATVGHLPQEPERRDGETVAAFLARRTGVADAQRVMDEATEALVAGAPGA</sequence>
<keyword evidence="3" id="KW-0067">ATP-binding</keyword>
<dbReference type="EMBL" id="JAAGMP010000919">
    <property type="protein sequence ID" value="NEC20669.1"/>
    <property type="molecule type" value="Genomic_DNA"/>
</dbReference>
<evidence type="ECO:0000313" key="3">
    <source>
        <dbReference type="EMBL" id="NEC20669.1"/>
    </source>
</evidence>
<dbReference type="AlphaFoldDB" id="A0A7K3RZU4"/>
<feature type="non-terminal residue" evidence="3">
    <location>
        <position position="116"/>
    </location>
</feature>
<feature type="domain" description="ABC transporter" evidence="2">
    <location>
        <begin position="22"/>
        <end position="97"/>
    </location>
</feature>
<name>A0A7K3RZU4_9ACTN</name>
<evidence type="ECO:0000259" key="2">
    <source>
        <dbReference type="Pfam" id="PF00005"/>
    </source>
</evidence>
<protein>
    <submittedName>
        <fullName evidence="3">ABC-F family ATP-binding cassette domain-containing protein</fullName>
    </submittedName>
</protein>
<comment type="caution">
    <text evidence="3">The sequence shown here is derived from an EMBL/GenBank/DDBJ whole genome shotgun (WGS) entry which is preliminary data.</text>
</comment>
<dbReference type="Gene3D" id="3.40.50.300">
    <property type="entry name" value="P-loop containing nucleotide triphosphate hydrolases"/>
    <property type="match status" value="1"/>
</dbReference>
<dbReference type="PANTHER" id="PTHR42855:SF1">
    <property type="entry name" value="ABC TRANSPORTER DOMAIN-CONTAINING PROTEIN"/>
    <property type="match status" value="1"/>
</dbReference>
<feature type="region of interest" description="Disordered" evidence="1">
    <location>
        <begin position="58"/>
        <end position="81"/>
    </location>
</feature>
<gene>
    <name evidence="3" type="ORF">G3I50_20850</name>
</gene>
<dbReference type="InterPro" id="IPR003439">
    <property type="entry name" value="ABC_transporter-like_ATP-bd"/>
</dbReference>
<dbReference type="InterPro" id="IPR051309">
    <property type="entry name" value="ABCF_ATPase"/>
</dbReference>
<dbReference type="PANTHER" id="PTHR42855">
    <property type="entry name" value="ABC TRANSPORTER ATP-BINDING SUBUNIT"/>
    <property type="match status" value="1"/>
</dbReference>
<evidence type="ECO:0000256" key="1">
    <source>
        <dbReference type="SAM" id="MobiDB-lite"/>
    </source>
</evidence>
<dbReference type="Pfam" id="PF00005">
    <property type="entry name" value="ABC_tran"/>
    <property type="match status" value="1"/>
</dbReference>
<reference evidence="3 4" key="1">
    <citation type="submission" date="2020-01" db="EMBL/GenBank/DDBJ databases">
        <title>Insect and environment-associated Actinomycetes.</title>
        <authorList>
            <person name="Currrie C."/>
            <person name="Chevrette M."/>
            <person name="Carlson C."/>
            <person name="Stubbendieck R."/>
            <person name="Wendt-Pienkowski E."/>
        </authorList>
    </citation>
    <scope>NUCLEOTIDE SEQUENCE [LARGE SCALE GENOMIC DNA]</scope>
    <source>
        <strain evidence="3 4">SID7590</strain>
    </source>
</reference>
<dbReference type="InterPro" id="IPR027417">
    <property type="entry name" value="P-loop_NTPase"/>
</dbReference>
<organism evidence="3 4">
    <name type="scientific">Streptomyces parvus</name>
    <dbReference type="NCBI Taxonomy" id="66428"/>
    <lineage>
        <taxon>Bacteria</taxon>
        <taxon>Bacillati</taxon>
        <taxon>Actinomycetota</taxon>
        <taxon>Actinomycetes</taxon>
        <taxon>Kitasatosporales</taxon>
        <taxon>Streptomycetaceae</taxon>
        <taxon>Streptomyces</taxon>
    </lineage>
</organism>
<dbReference type="RefSeq" id="WP_164204477.1">
    <property type="nucleotide sequence ID" value="NZ_JAAGMP010000919.1"/>
</dbReference>